<gene>
    <name evidence="2" type="ORF">CBM2586_A10962</name>
</gene>
<feature type="compositionally biased region" description="Basic and acidic residues" evidence="1">
    <location>
        <begin position="1"/>
        <end position="15"/>
    </location>
</feature>
<evidence type="ECO:0000256" key="1">
    <source>
        <dbReference type="SAM" id="MobiDB-lite"/>
    </source>
</evidence>
<organism evidence="2 3">
    <name type="scientific">Cupriavidus taiwanensis</name>
    <dbReference type="NCBI Taxonomy" id="164546"/>
    <lineage>
        <taxon>Bacteria</taxon>
        <taxon>Pseudomonadati</taxon>
        <taxon>Pseudomonadota</taxon>
        <taxon>Betaproteobacteria</taxon>
        <taxon>Burkholderiales</taxon>
        <taxon>Burkholderiaceae</taxon>
        <taxon>Cupriavidus</taxon>
    </lineage>
</organism>
<proteinExistence type="predicted"/>
<reference evidence="2 3" key="1">
    <citation type="submission" date="2018-01" db="EMBL/GenBank/DDBJ databases">
        <authorList>
            <person name="Clerissi C."/>
        </authorList>
    </citation>
    <scope>NUCLEOTIDE SEQUENCE [LARGE SCALE GENOMIC DNA]</scope>
    <source>
        <strain evidence="2">Cupriavidus taiwanensis LMG 19430</strain>
    </source>
</reference>
<dbReference type="AlphaFoldDB" id="A0A975WR95"/>
<evidence type="ECO:0000313" key="2">
    <source>
        <dbReference type="EMBL" id="SOY41172.1"/>
    </source>
</evidence>
<comment type="caution">
    <text evidence="2">The sequence shown here is derived from an EMBL/GenBank/DDBJ whole genome shotgun (WGS) entry which is preliminary data.</text>
</comment>
<evidence type="ECO:0000313" key="3">
    <source>
        <dbReference type="Proteomes" id="UP000257016"/>
    </source>
</evidence>
<feature type="region of interest" description="Disordered" evidence="1">
    <location>
        <begin position="1"/>
        <end position="44"/>
    </location>
</feature>
<accession>A0A975WR95</accession>
<protein>
    <submittedName>
        <fullName evidence="2">Uncharacterized protein</fullName>
    </submittedName>
</protein>
<dbReference type="Proteomes" id="UP000257016">
    <property type="component" value="Unassembled WGS sequence"/>
</dbReference>
<sequence>MDRRDGTGCDPGRDRAKARRRAGAHHVDTGRGQQGTGAWLPGRSARPTRVCRVLAQRSPALAHRGRIGGHYAGIMSKPAWGSGPVPHRYLQRLALPLPVRPPRPEVECYSTKEKLSHPHTLSRLPARAKSPKILVMQCSADA</sequence>
<name>A0A975WR95_9BURK</name>
<dbReference type="EMBL" id="OFSN01000001">
    <property type="protein sequence ID" value="SOY41172.1"/>
    <property type="molecule type" value="Genomic_DNA"/>
</dbReference>